<gene>
    <name evidence="1" type="ORF">QQF64_022826</name>
</gene>
<dbReference type="Proteomes" id="UP001558613">
    <property type="component" value="Unassembled WGS sequence"/>
</dbReference>
<evidence type="ECO:0000313" key="1">
    <source>
        <dbReference type="EMBL" id="KAL1247450.1"/>
    </source>
</evidence>
<accession>A0ABR3L4V6</accession>
<dbReference type="EMBL" id="JAYMGO010000025">
    <property type="protein sequence ID" value="KAL1247450.1"/>
    <property type="molecule type" value="Genomic_DNA"/>
</dbReference>
<name>A0ABR3L4V6_9TELE</name>
<evidence type="ECO:0000313" key="2">
    <source>
        <dbReference type="Proteomes" id="UP001558613"/>
    </source>
</evidence>
<keyword evidence="2" id="KW-1185">Reference proteome</keyword>
<sequence>MALLKAIIQDTYGTKCSCTSHPLITQPARRHEFFGVYLPSECLRSQFPRFDASFEYATAPPSPLSVYCALFGLSFHLSTYDGTPINNAYQYIVIPKALCISKCQKSSGRAKSLKTPHSTSLRLCD</sequence>
<reference evidence="1 2" key="1">
    <citation type="submission" date="2023-09" db="EMBL/GenBank/DDBJ databases">
        <authorList>
            <person name="Wang M."/>
        </authorList>
    </citation>
    <scope>NUCLEOTIDE SEQUENCE [LARGE SCALE GENOMIC DNA]</scope>
    <source>
        <strain evidence="1">GT-2023</strain>
        <tissue evidence="1">Liver</tissue>
    </source>
</reference>
<comment type="caution">
    <text evidence="1">The sequence shown here is derived from an EMBL/GenBank/DDBJ whole genome shotgun (WGS) entry which is preliminary data.</text>
</comment>
<protein>
    <submittedName>
        <fullName evidence="1">Uncharacterized protein</fullName>
    </submittedName>
</protein>
<organism evidence="1 2">
    <name type="scientific">Cirrhinus molitorella</name>
    <name type="common">mud carp</name>
    <dbReference type="NCBI Taxonomy" id="172907"/>
    <lineage>
        <taxon>Eukaryota</taxon>
        <taxon>Metazoa</taxon>
        <taxon>Chordata</taxon>
        <taxon>Craniata</taxon>
        <taxon>Vertebrata</taxon>
        <taxon>Euteleostomi</taxon>
        <taxon>Actinopterygii</taxon>
        <taxon>Neopterygii</taxon>
        <taxon>Teleostei</taxon>
        <taxon>Ostariophysi</taxon>
        <taxon>Cypriniformes</taxon>
        <taxon>Cyprinidae</taxon>
        <taxon>Labeoninae</taxon>
        <taxon>Labeonini</taxon>
        <taxon>Cirrhinus</taxon>
    </lineage>
</organism>
<proteinExistence type="predicted"/>